<accession>A0A3S3PIM9</accession>
<gene>
    <name evidence="6" type="ORF">B4U79_10074</name>
</gene>
<dbReference type="EMBL" id="NCKU01008446">
    <property type="protein sequence ID" value="RWS01887.1"/>
    <property type="molecule type" value="Genomic_DNA"/>
</dbReference>
<comment type="caution">
    <text evidence="6">The sequence shown here is derived from an EMBL/GenBank/DDBJ whole genome shotgun (WGS) entry which is preliminary data.</text>
</comment>
<comment type="subcellular location">
    <subcellularLocation>
        <location evidence="1">Membrane</location>
        <topology evidence="1">Multi-pass membrane protein</topology>
    </subcellularLocation>
</comment>
<feature type="transmembrane region" description="Helical" evidence="5">
    <location>
        <begin position="29"/>
        <end position="48"/>
    </location>
</feature>
<feature type="transmembrane region" description="Helical" evidence="5">
    <location>
        <begin position="199"/>
        <end position="219"/>
    </location>
</feature>
<dbReference type="PANTHER" id="PTHR23423">
    <property type="entry name" value="ORGANIC SOLUTE TRANSPORTER-RELATED"/>
    <property type="match status" value="1"/>
</dbReference>
<feature type="non-terminal residue" evidence="6">
    <location>
        <position position="349"/>
    </location>
</feature>
<organism evidence="6 7">
    <name type="scientific">Dinothrombium tinctorium</name>
    <dbReference type="NCBI Taxonomy" id="1965070"/>
    <lineage>
        <taxon>Eukaryota</taxon>
        <taxon>Metazoa</taxon>
        <taxon>Ecdysozoa</taxon>
        <taxon>Arthropoda</taxon>
        <taxon>Chelicerata</taxon>
        <taxon>Arachnida</taxon>
        <taxon>Acari</taxon>
        <taxon>Acariformes</taxon>
        <taxon>Trombidiformes</taxon>
        <taxon>Prostigmata</taxon>
        <taxon>Anystina</taxon>
        <taxon>Parasitengona</taxon>
        <taxon>Trombidioidea</taxon>
        <taxon>Trombidiidae</taxon>
        <taxon>Dinothrombium</taxon>
    </lineage>
</organism>
<dbReference type="AlphaFoldDB" id="A0A3S3PIM9"/>
<dbReference type="Pfam" id="PF03619">
    <property type="entry name" value="Solute_trans_a"/>
    <property type="match status" value="1"/>
</dbReference>
<evidence type="ECO:0000256" key="4">
    <source>
        <dbReference type="ARBA" id="ARBA00023136"/>
    </source>
</evidence>
<dbReference type="InterPro" id="IPR005178">
    <property type="entry name" value="Ostalpha/TMEM184C"/>
</dbReference>
<evidence type="ECO:0000313" key="6">
    <source>
        <dbReference type="EMBL" id="RWS01887.1"/>
    </source>
</evidence>
<protein>
    <submittedName>
        <fullName evidence="6">Transmembrane protein 184C-like protein</fullName>
    </submittedName>
</protein>
<feature type="transmembrane region" description="Helical" evidence="5">
    <location>
        <begin position="240"/>
        <end position="263"/>
    </location>
</feature>
<feature type="transmembrane region" description="Helical" evidence="5">
    <location>
        <begin position="122"/>
        <end position="143"/>
    </location>
</feature>
<feature type="transmembrane region" description="Helical" evidence="5">
    <location>
        <begin position="155"/>
        <end position="179"/>
    </location>
</feature>
<feature type="non-terminal residue" evidence="6">
    <location>
        <position position="1"/>
    </location>
</feature>
<dbReference type="SMART" id="SM01417">
    <property type="entry name" value="Solute_trans_a"/>
    <property type="match status" value="1"/>
</dbReference>
<dbReference type="STRING" id="1965070.A0A3S3PIM9"/>
<keyword evidence="2 5" id="KW-0812">Transmembrane</keyword>
<proteinExistence type="predicted"/>
<evidence type="ECO:0000256" key="1">
    <source>
        <dbReference type="ARBA" id="ARBA00004141"/>
    </source>
</evidence>
<sequence>IFAWIAFFVAIYEIAQHLIHFNKPYLQKYVIRILWMVPIYAMNSWLALTYPPVAIYLDTLRECYEAYAIYSFMKYLLNFLYCEMDIETTIDTKPPVKHIMPLNFLPPMPGGRLFLYRCKHGILQYAVLRPITTILTLITQLIGIYGEGKYDFKHFFLYFLIINNLSQMTAMYFLALFYNAYKNELSSMKPLLKFLCIKAVIFMSFFQQVVISLLIEVGVIKSAFGVLESKNAIGRNLQDFLICFEMFVAAIVHLFAFSHYPFIDTTAANDPTCYSIMRILDFSDERSDVNDHFRQIWLGLKNTVSKRNGSQSSCSSLYDESSILIPLKPTSSASQPVKNYDSNRSSAII</sequence>
<reference evidence="6 7" key="1">
    <citation type="journal article" date="2018" name="Gigascience">
        <title>Genomes of trombidid mites reveal novel predicted allergens and laterally-transferred genes associated with secondary metabolism.</title>
        <authorList>
            <person name="Dong X."/>
            <person name="Chaisiri K."/>
            <person name="Xia D."/>
            <person name="Armstrong S.D."/>
            <person name="Fang Y."/>
            <person name="Donnelly M.J."/>
            <person name="Kadowaki T."/>
            <person name="McGarry J.W."/>
            <person name="Darby A.C."/>
            <person name="Makepeace B.L."/>
        </authorList>
    </citation>
    <scope>NUCLEOTIDE SEQUENCE [LARGE SCALE GENOMIC DNA]</scope>
    <source>
        <strain evidence="6">UoL-WK</strain>
    </source>
</reference>
<evidence type="ECO:0000256" key="3">
    <source>
        <dbReference type="ARBA" id="ARBA00022989"/>
    </source>
</evidence>
<evidence type="ECO:0000256" key="5">
    <source>
        <dbReference type="SAM" id="Phobius"/>
    </source>
</evidence>
<dbReference type="OrthoDB" id="5348404at2759"/>
<evidence type="ECO:0000313" key="7">
    <source>
        <dbReference type="Proteomes" id="UP000285301"/>
    </source>
</evidence>
<keyword evidence="7" id="KW-1185">Reference proteome</keyword>
<evidence type="ECO:0000256" key="2">
    <source>
        <dbReference type="ARBA" id="ARBA00022692"/>
    </source>
</evidence>
<name>A0A3S3PIM9_9ACAR</name>
<dbReference type="Proteomes" id="UP000285301">
    <property type="component" value="Unassembled WGS sequence"/>
</dbReference>
<dbReference type="GO" id="GO:0016020">
    <property type="term" value="C:membrane"/>
    <property type="evidence" value="ECO:0007669"/>
    <property type="project" value="UniProtKB-SubCell"/>
</dbReference>
<keyword evidence="4 5" id="KW-0472">Membrane</keyword>
<keyword evidence="3 5" id="KW-1133">Transmembrane helix</keyword>